<dbReference type="PIRSF" id="PIRSF008546">
    <property type="entry name" value="UCP008546"/>
    <property type="match status" value="1"/>
</dbReference>
<reference evidence="2" key="1">
    <citation type="submission" date="2016-10" db="EMBL/GenBank/DDBJ databases">
        <authorList>
            <person name="Varghese N."/>
            <person name="Submissions S."/>
        </authorList>
    </citation>
    <scope>NUCLEOTIDE SEQUENCE [LARGE SCALE GENOMIC DNA]</scope>
    <source>
        <strain evidence="2">DSM 15310</strain>
    </source>
</reference>
<name>A0A1I0ENN8_9BACT</name>
<dbReference type="Pfam" id="PF08837">
    <property type="entry name" value="DUF1810"/>
    <property type="match status" value="1"/>
</dbReference>
<dbReference type="Proteomes" id="UP000198697">
    <property type="component" value="Unassembled WGS sequence"/>
</dbReference>
<evidence type="ECO:0000313" key="1">
    <source>
        <dbReference type="EMBL" id="SET46822.1"/>
    </source>
</evidence>
<dbReference type="OrthoDB" id="9801870at2"/>
<dbReference type="SUPFAM" id="SSF140736">
    <property type="entry name" value="Rv1873-like"/>
    <property type="match status" value="1"/>
</dbReference>
<protein>
    <submittedName>
        <fullName evidence="1">Uncharacterized protein, DUF1810 family</fullName>
    </submittedName>
</protein>
<dbReference type="InterPro" id="IPR036287">
    <property type="entry name" value="Rv1873-like_sf"/>
</dbReference>
<dbReference type="STRING" id="82805.SAMN04487998_1925"/>
<accession>A0A1I0ENN8</accession>
<dbReference type="RefSeq" id="WP_092770793.1">
    <property type="nucleotide sequence ID" value="NZ_FOHS01000002.1"/>
</dbReference>
<dbReference type="Gene3D" id="1.25.40.380">
    <property type="entry name" value="Protein of unknown function DUF1810"/>
    <property type="match status" value="1"/>
</dbReference>
<dbReference type="InterPro" id="IPR014937">
    <property type="entry name" value="DUF1810"/>
</dbReference>
<keyword evidence="2" id="KW-1185">Reference proteome</keyword>
<proteinExistence type="predicted"/>
<dbReference type="EMBL" id="FOHS01000002">
    <property type="protein sequence ID" value="SET46822.1"/>
    <property type="molecule type" value="Genomic_DNA"/>
</dbReference>
<dbReference type="AlphaFoldDB" id="A0A1I0ENN8"/>
<evidence type="ECO:0000313" key="2">
    <source>
        <dbReference type="Proteomes" id="UP000198697"/>
    </source>
</evidence>
<gene>
    <name evidence="1" type="ORF">SAMN04487998_1925</name>
</gene>
<sequence>MPTLQRFLDAQESTYPTALTEIQNGRKRSHWMWFIFPQLQGLGLSETARFYAIQDTREAAAYLAHPVLGPRLVEICGALLALDSTDANRIFGSPDDVKLRSSMTLFRAVPGASPVFGQVLERFFGGVPDPRTLALLGGATETM</sequence>
<organism evidence="1 2">
    <name type="scientific">Hymenobacter actinosclerus</name>
    <dbReference type="NCBI Taxonomy" id="82805"/>
    <lineage>
        <taxon>Bacteria</taxon>
        <taxon>Pseudomonadati</taxon>
        <taxon>Bacteroidota</taxon>
        <taxon>Cytophagia</taxon>
        <taxon>Cytophagales</taxon>
        <taxon>Hymenobacteraceae</taxon>
        <taxon>Hymenobacter</taxon>
    </lineage>
</organism>